<evidence type="ECO:0000313" key="2">
    <source>
        <dbReference type="RefSeq" id="XP_075112367.1"/>
    </source>
</evidence>
<name>A0AC58US94_TOBAC</name>
<sequence>MIKLGDFEPIDVSKPLLHPMSYKLIVEERSQEKGEYRDDQTDDEGWILVTRRRCCKTNSQRESNKQLTRVKIVKKPKKKMMKKNWKKAKMAENHYQRLRCPVTLEDPRAFYEYIKALCCKIDEEETKNEDPSLLPPPLPEQLTGNSEEVDICNAKITFTNDDILLGETHHNLPLFMVGFVREQRISRILIDDGFGVNIHPIRTVKELGIPMNELCESCLMIQGFNQGGQRVIRAIKLEINMGDLHSSGVEKKIVADDKPFTEAESNFADEKFYLKNYVSKEGNINDVMWTKSVVKKVDITTSKEKITVEKDQVLHDRNKMNESSSSKKVTLVLRYVPKARKVEDLSSELQGFVKSSSHNSLLNIALSAKRKNEGFDPNAYKLLAKARYDPNEPSKLGKLPPEASNPTQKIMMEKGYPLKQSRERLGYKQPPPICISIKRASCNYITAKEVSMMLNKKPSVFDQLTKPRTSVFDRLGPLKKENKRHGSDRRIGAPIFAKKEILTTDCPSLIPSRMSVGSSYHITIHDEQNASSYTEVEEKCLDIHVCHHISFNDGDPQEDKDAKDAPLELEEGVKTTVDALKKVNLGVVEDPKPTYVSASLTNDKEGKYIKLLKELKDVFAWSYKEIPGLDPKVVAHHLAVRRVNKLIEAGFVREVKYPTWISSIVPVRKKNGQIRVCVDFRDLNNACPKDEFPLPIPEFMIDAMTGYEAISFMDGSSGYNQIRMASKDEELTAFRTSKGIYCYKVMPFGLKNAGATYQRAMQNIFDDMLHKNVECYVDDFVVKSRKKYGHLQDLRMVFERLRRYQLRMNPLKCAFGVTSGKFLGFIVRHRGIEIDQAKVDAILKMPEPKDIHELKRLTRNAFESIKSYLMKPLVLAAPIPGKPLILFISAQERSVGALLAQGNSEGKENALYYLSRMMPTNELKYSPIEKLCLALVFSIQKLKHYFHAHIVRLVSRANPIKFVMSKPVLSDRLVRWYLQFQQFEIMYVPQKAVKGQALADFLADHPIPDD</sequence>
<dbReference type="Proteomes" id="UP000790787">
    <property type="component" value="Chromosome 6"/>
</dbReference>
<organism evidence="1 2">
    <name type="scientific">Nicotiana tabacum</name>
    <name type="common">Common tobacco</name>
    <dbReference type="NCBI Taxonomy" id="4097"/>
    <lineage>
        <taxon>Eukaryota</taxon>
        <taxon>Viridiplantae</taxon>
        <taxon>Streptophyta</taxon>
        <taxon>Embryophyta</taxon>
        <taxon>Tracheophyta</taxon>
        <taxon>Spermatophyta</taxon>
        <taxon>Magnoliopsida</taxon>
        <taxon>eudicotyledons</taxon>
        <taxon>Gunneridae</taxon>
        <taxon>Pentapetalae</taxon>
        <taxon>asterids</taxon>
        <taxon>lamiids</taxon>
        <taxon>Solanales</taxon>
        <taxon>Solanaceae</taxon>
        <taxon>Nicotianoideae</taxon>
        <taxon>Nicotianeae</taxon>
        <taxon>Nicotiana</taxon>
    </lineage>
</organism>
<gene>
    <name evidence="2" type="primary">LOC142182210</name>
</gene>
<reference evidence="2" key="2">
    <citation type="submission" date="2025-08" db="UniProtKB">
        <authorList>
            <consortium name="RefSeq"/>
        </authorList>
    </citation>
    <scope>IDENTIFICATION</scope>
    <source>
        <tissue evidence="2">Leaf</tissue>
    </source>
</reference>
<proteinExistence type="predicted"/>
<keyword evidence="1" id="KW-1185">Reference proteome</keyword>
<reference evidence="1" key="1">
    <citation type="journal article" date="2014" name="Nat. Commun.">
        <title>The tobacco genome sequence and its comparison with those of tomato and potato.</title>
        <authorList>
            <person name="Sierro N."/>
            <person name="Battey J.N."/>
            <person name="Ouadi S."/>
            <person name="Bakaher N."/>
            <person name="Bovet L."/>
            <person name="Willig A."/>
            <person name="Goepfert S."/>
            <person name="Peitsch M.C."/>
            <person name="Ivanov N.V."/>
        </authorList>
    </citation>
    <scope>NUCLEOTIDE SEQUENCE [LARGE SCALE GENOMIC DNA]</scope>
</reference>
<dbReference type="RefSeq" id="XP_075112367.1">
    <property type="nucleotide sequence ID" value="XM_075256266.1"/>
</dbReference>
<accession>A0AC58US94</accession>
<evidence type="ECO:0000313" key="1">
    <source>
        <dbReference type="Proteomes" id="UP000790787"/>
    </source>
</evidence>
<protein>
    <submittedName>
        <fullName evidence="2">Uncharacterized protein LOC142182210</fullName>
    </submittedName>
</protein>